<dbReference type="EMBL" id="CU633750">
    <property type="protein sequence ID" value="CAQ71392.1"/>
    <property type="molecule type" value="Genomic_DNA"/>
</dbReference>
<sequence length="87" mass="9900">MLRPLRNGNCLIEFLTLMRETDTVIAHNGGRAWKPELQAPQVGVFDAACLRIRACHPWRADTRQPQGWPAWCLHRSSTLVVRPAALR</sequence>
<dbReference type="HOGENOM" id="CLU_2478110_0_0_4"/>
<reference evidence="1 2" key="1">
    <citation type="journal article" date="2008" name="Genome Res.">
        <title>Genome sequence of the beta-rhizobium Cupriavidus taiwanensis and comparative genomics of rhizobia.</title>
        <authorList>
            <person name="Amadou C."/>
            <person name="Pascal G."/>
            <person name="Mangenot S."/>
            <person name="Glew M."/>
            <person name="Bontemps C."/>
            <person name="Capela D."/>
            <person name="Carrere S."/>
            <person name="Cruveiller S."/>
            <person name="Dossat C."/>
            <person name="Lajus A."/>
            <person name="Marchetti M."/>
            <person name="Poinsot V."/>
            <person name="Rouy Z."/>
            <person name="Servin B."/>
            <person name="Saad M."/>
            <person name="Schenowitz C."/>
            <person name="Barbe V."/>
            <person name="Batut J."/>
            <person name="Medigue C."/>
            <person name="Masson-Boivin C."/>
        </authorList>
    </citation>
    <scope>NUCLEOTIDE SEQUENCE [LARGE SCALE GENOMIC DNA]</scope>
    <source>
        <strain evidence="2">DSM 17343 / BCRC 17206 / CCUG 44338 / CIP 107171 / LMG 19424 / R1</strain>
    </source>
</reference>
<evidence type="ECO:0000313" key="1">
    <source>
        <dbReference type="EMBL" id="CAQ71392.1"/>
    </source>
</evidence>
<protein>
    <submittedName>
        <fullName evidence="1">Uncharacterized protein</fullName>
    </submittedName>
</protein>
<gene>
    <name evidence="1" type="ordered locus">RALTA_B0776</name>
</gene>
<name>B3R917_CUPTR</name>
<dbReference type="AlphaFoldDB" id="B3R917"/>
<proteinExistence type="predicted"/>
<accession>B3R917</accession>
<organism evidence="1 2">
    <name type="scientific">Cupriavidus taiwanensis (strain DSM 17343 / BCRC 17206 / CCUG 44338 / CIP 107171 / LMG 19424 / R1)</name>
    <name type="common">Ralstonia taiwanensis (strain LMG 19424)</name>
    <dbReference type="NCBI Taxonomy" id="977880"/>
    <lineage>
        <taxon>Bacteria</taxon>
        <taxon>Pseudomonadati</taxon>
        <taxon>Pseudomonadota</taxon>
        <taxon>Betaproteobacteria</taxon>
        <taxon>Burkholderiales</taxon>
        <taxon>Burkholderiaceae</taxon>
        <taxon>Cupriavidus</taxon>
    </lineage>
</organism>
<evidence type="ECO:0000313" key="2">
    <source>
        <dbReference type="Proteomes" id="UP000001692"/>
    </source>
</evidence>
<dbReference type="KEGG" id="cti:RALTA_B0776"/>
<keyword evidence="2" id="KW-1185">Reference proteome</keyword>
<dbReference type="Proteomes" id="UP000001692">
    <property type="component" value="Chromosome 2"/>
</dbReference>